<feature type="non-terminal residue" evidence="2">
    <location>
        <position position="1"/>
    </location>
</feature>
<accession>A0ABS2YX91</accession>
<comment type="caution">
    <text evidence="2">The sequence shown here is derived from an EMBL/GenBank/DDBJ whole genome shotgun (WGS) entry which is preliminary data.</text>
</comment>
<dbReference type="Proteomes" id="UP001166052">
    <property type="component" value="Unassembled WGS sequence"/>
</dbReference>
<name>A0ABS2YX91_POLSE</name>
<sequence>MAAVSMQNTAPKNQMHPWNVAVEKRKAWARSRDSWQASGTEDVPANMESNPGNLPEEKLPFAEDPGGMPNEKIAIWLKDCR</sequence>
<evidence type="ECO:0000313" key="3">
    <source>
        <dbReference type="Proteomes" id="UP001166052"/>
    </source>
</evidence>
<evidence type="ECO:0000256" key="1">
    <source>
        <dbReference type="SAM" id="MobiDB-lite"/>
    </source>
</evidence>
<evidence type="ECO:0000313" key="2">
    <source>
        <dbReference type="EMBL" id="MBN3290631.1"/>
    </source>
</evidence>
<proteinExistence type="predicted"/>
<keyword evidence="3" id="KW-1185">Reference proteome</keyword>
<organism evidence="2 3">
    <name type="scientific">Polypterus senegalus</name>
    <name type="common">Senegal bichir</name>
    <dbReference type="NCBI Taxonomy" id="55291"/>
    <lineage>
        <taxon>Eukaryota</taxon>
        <taxon>Metazoa</taxon>
        <taxon>Chordata</taxon>
        <taxon>Craniata</taxon>
        <taxon>Vertebrata</taxon>
        <taxon>Euteleostomi</taxon>
        <taxon>Actinopterygii</taxon>
        <taxon>Polypteriformes</taxon>
        <taxon>Polypteridae</taxon>
        <taxon>Polypterus</taxon>
    </lineage>
</organism>
<feature type="region of interest" description="Disordered" evidence="1">
    <location>
        <begin position="30"/>
        <end position="70"/>
    </location>
</feature>
<feature type="non-terminal residue" evidence="2">
    <location>
        <position position="81"/>
    </location>
</feature>
<dbReference type="EMBL" id="JAAWVN010008984">
    <property type="protein sequence ID" value="MBN3290631.1"/>
    <property type="molecule type" value="Genomic_DNA"/>
</dbReference>
<reference evidence="2" key="1">
    <citation type="journal article" date="2021" name="Cell">
        <title>Tracing the genetic footprints of vertebrate landing in non-teleost ray-finned fishes.</title>
        <authorList>
            <person name="Bi X."/>
            <person name="Wang K."/>
            <person name="Yang L."/>
            <person name="Pan H."/>
            <person name="Jiang H."/>
            <person name="Wei Q."/>
            <person name="Fang M."/>
            <person name="Yu H."/>
            <person name="Zhu C."/>
            <person name="Cai Y."/>
            <person name="He Y."/>
            <person name="Gan X."/>
            <person name="Zeng H."/>
            <person name="Yu D."/>
            <person name="Zhu Y."/>
            <person name="Jiang H."/>
            <person name="Qiu Q."/>
            <person name="Yang H."/>
            <person name="Zhang Y.E."/>
            <person name="Wang W."/>
            <person name="Zhu M."/>
            <person name="He S."/>
            <person name="Zhang G."/>
        </authorList>
    </citation>
    <scope>NUCLEOTIDE SEQUENCE</scope>
    <source>
        <strain evidence="2">Bchr_001</strain>
    </source>
</reference>
<protein>
    <submittedName>
        <fullName evidence="2">SSFA2 protein</fullName>
    </submittedName>
</protein>
<gene>
    <name evidence="2" type="primary">Ssfa2_1</name>
    <name evidence="2" type="ORF">GTO92_0015245</name>
</gene>